<gene>
    <name evidence="2" type="ORF">ADL15_17380</name>
</gene>
<evidence type="ECO:0000313" key="2">
    <source>
        <dbReference type="EMBL" id="KUL33765.1"/>
    </source>
</evidence>
<feature type="signal peptide" evidence="1">
    <location>
        <begin position="1"/>
        <end position="27"/>
    </location>
</feature>
<feature type="chain" id="PRO_5007055051" evidence="1">
    <location>
        <begin position="28"/>
        <end position="99"/>
    </location>
</feature>
<comment type="caution">
    <text evidence="2">The sequence shown here is derived from an EMBL/GenBank/DDBJ whole genome shotgun (WGS) entry which is preliminary data.</text>
</comment>
<proteinExistence type="predicted"/>
<keyword evidence="3" id="KW-1185">Reference proteome</keyword>
<dbReference type="Proteomes" id="UP000053244">
    <property type="component" value="Unassembled WGS sequence"/>
</dbReference>
<evidence type="ECO:0000256" key="1">
    <source>
        <dbReference type="SAM" id="SignalP"/>
    </source>
</evidence>
<sequence length="99" mass="10172">MRRSVLYTAGLMIAGGASLLFAGPAAAAPSTTASFCCSYPSYPSYSSSNYQYLGQSNYSNQTTLNNVGNPQLGLVNFNGGGSAGSSNYTSQFGGISNGW</sequence>
<organism evidence="2 3">
    <name type="scientific">Actinoplanes awajinensis subsp. mycoplanecinus</name>
    <dbReference type="NCBI Taxonomy" id="135947"/>
    <lineage>
        <taxon>Bacteria</taxon>
        <taxon>Bacillati</taxon>
        <taxon>Actinomycetota</taxon>
        <taxon>Actinomycetes</taxon>
        <taxon>Micromonosporales</taxon>
        <taxon>Micromonosporaceae</taxon>
        <taxon>Actinoplanes</taxon>
    </lineage>
</organism>
<reference evidence="2 3" key="1">
    <citation type="submission" date="2015-10" db="EMBL/GenBank/DDBJ databases">
        <authorList>
            <person name="Gilbert D.G."/>
        </authorList>
    </citation>
    <scope>NUCLEOTIDE SEQUENCE [LARGE SCALE GENOMIC DNA]</scope>
    <source>
        <strain evidence="2 3">NRRL B-16712</strain>
    </source>
</reference>
<dbReference type="AlphaFoldDB" id="A0A0X3UMK2"/>
<evidence type="ECO:0000313" key="3">
    <source>
        <dbReference type="Proteomes" id="UP000053244"/>
    </source>
</evidence>
<name>A0A0X3UMK2_9ACTN</name>
<protein>
    <submittedName>
        <fullName evidence="2">Uncharacterized protein</fullName>
    </submittedName>
</protein>
<keyword evidence="1" id="KW-0732">Signal</keyword>
<dbReference type="RefSeq" id="WP_067691684.1">
    <property type="nucleotide sequence ID" value="NZ_LLZH01000134.1"/>
</dbReference>
<dbReference type="EMBL" id="LLZH01000134">
    <property type="protein sequence ID" value="KUL33765.1"/>
    <property type="molecule type" value="Genomic_DNA"/>
</dbReference>
<accession>A0A0X3UMK2</accession>